<dbReference type="GO" id="GO:0043015">
    <property type="term" value="F:gamma-tubulin binding"/>
    <property type="evidence" value="ECO:0007669"/>
    <property type="project" value="InterPro"/>
</dbReference>
<evidence type="ECO:0000256" key="5">
    <source>
        <dbReference type="ARBA" id="ARBA00023212"/>
    </source>
</evidence>
<dbReference type="PANTHER" id="PTHR19302:SF70">
    <property type="entry name" value="GAMMA-TUBULIN COMPLEX COMPONENT 6"/>
    <property type="match status" value="1"/>
</dbReference>
<keyword evidence="3" id="KW-0963">Cytoplasm</keyword>
<dbReference type="GO" id="GO:0000922">
    <property type="term" value="C:spindle pole"/>
    <property type="evidence" value="ECO:0007669"/>
    <property type="project" value="InterPro"/>
</dbReference>
<feature type="region of interest" description="Disordered" evidence="6">
    <location>
        <begin position="1021"/>
        <end position="1050"/>
    </location>
</feature>
<dbReference type="IntAct" id="A0A1D6E2R7">
    <property type="interactions" value="3"/>
</dbReference>
<evidence type="ECO:0000256" key="1">
    <source>
        <dbReference type="ARBA" id="ARBA00004245"/>
    </source>
</evidence>
<evidence type="ECO:0000259" key="8">
    <source>
        <dbReference type="Pfam" id="PF17681"/>
    </source>
</evidence>
<evidence type="ECO:0000256" key="4">
    <source>
        <dbReference type="ARBA" id="ARBA00022701"/>
    </source>
</evidence>
<evidence type="ECO:0000256" key="2">
    <source>
        <dbReference type="ARBA" id="ARBA00010337"/>
    </source>
</evidence>
<feature type="compositionally biased region" description="Basic and acidic residues" evidence="6">
    <location>
        <begin position="1025"/>
        <end position="1038"/>
    </location>
</feature>
<dbReference type="Pfam" id="PF17681">
    <property type="entry name" value="GCP_N_terminal"/>
    <property type="match status" value="1"/>
</dbReference>
<evidence type="ECO:0000256" key="3">
    <source>
        <dbReference type="ARBA" id="ARBA00022490"/>
    </source>
</evidence>
<dbReference type="EMBL" id="CM007648">
    <property type="protein sequence ID" value="ONM14885.1"/>
    <property type="molecule type" value="Genomic_DNA"/>
</dbReference>
<name>A0A1D6E2R7_MAIZE</name>
<dbReference type="STRING" id="4577.A0A1D6E2R7"/>
<sequence length="1291" mass="144436">MEAAASSLSTLLSTLRVNGPWTPPGTWESVIPESGAARVSHLGGRPRLQPIYELASVTDADPVHYGLLKYLFIRSCEPYFNFIKSWIYRASVDDPYEEFLITQTENKGAQGISSDITDDFILFPLKQGRNHVSAPCFLKEICHPLLRTGQQLQVLMNLLKYCNLAATEGDVYPSRNIIHMEGVLPWFDTPIESSMNSFTFSKSAIEALTCKRDAMYKLMMEKLQHFFSNVEVIAFDTASNFLHKRTDLVDASVSDAELFYGDSDAVLPCNMAADEKDDSSSNSQESSDKEDPLESSECSSYTSMDDTEVESSTACENLSSSMFSLYCTSTGEAKGSLVTSKLLSSQSSSVDHGINCAIPIECEKDDRLSCKHVLVHPQNTKHTAVPDGSELDYQYSQFSPFDRFMKRASCSFESMNSVGEFLYSDHKRSVGNAVYPLHSESGSTKLSNSKNYEKFVTINQPWNTSIPYNLSLNPILKNAACYHTESDMQQKSKNQSLASFDFESVMDPCEVYCARSPSLLVESVNGAATAGQPSTQPYEQPDCSTKLLQAQTRSQSSLTSSGEMSTGDSLQKNASGGAFWEISLLYNDKSKEKPAMDFSSQFDMPLDIVIDKCIIQEILLQYKYVSSFTMKLLEEGFDLCAHLLALRRYHFMEIADWADSFIASIYQKKWSFVKSEQKRSEIQGLMDLALQRSSCDSDPYKERLFIYMRESPVDSVDASPCGLDLLDDILLGYKAEWPMNIVITVDALKIYAEIFCYLLQVRFAVFSLTEVWRFLKPLKDFPTWGDEMGLQLVGGASGSSRRICSQPFIDACAAQLNDAQLQPFIDACAAQLNDAQLDARADSFITEGRTQESPSPSWKQCRQLVNEASNIGVRTASFIDGDRTKGTLAVGSLNQSRSASPQYHLADAGPLEGDQTDSPQANGPLGFFDEELRDLMSPRQDDLGADLVEWAMTDLTHQVYLTEVVRTTLTLGAPDASDSERKSSTRNLLPQPIHCTTGNEHPRTLPIRDLHSSKKLVVYSRKRFNSRDKSRNMNEERSGPNASVTSGIDTDENAVPTVREVNLAVNTEIIPRRNRRIAGVGVEFDKMDLSSRTTKKVMQALKVIGDPGAVTQQAKEDYLKVFSTELPVSHIEALASFFGWVVPDDLKLGSINFITFYQHYSSISTAIYLIYRGAVFNIPLKIRCFLSDESKQVATIIKSMLQLALELRSCFQSGDTCDLSVNQLSNLQYLINFSQVDVIRTKFEDNIKDLYILHSKSSKYTELGLSRFWGYLNYNEYHSTKVSKDMDNFYF</sequence>
<keyword evidence="5" id="KW-0206">Cytoskeleton</keyword>
<feature type="region of interest" description="Disordered" evidence="6">
    <location>
        <begin position="894"/>
        <end position="925"/>
    </location>
</feature>
<dbReference type="Gene3D" id="1.20.120.1900">
    <property type="entry name" value="Gamma-tubulin complex, C-terminal domain"/>
    <property type="match status" value="1"/>
</dbReference>
<dbReference type="InterPro" id="IPR042241">
    <property type="entry name" value="GCP_C_sf"/>
</dbReference>
<feature type="domain" description="Gamma tubulin complex component protein N-terminal" evidence="8">
    <location>
        <begin position="50"/>
        <end position="162"/>
    </location>
</feature>
<gene>
    <name evidence="9" type="ORF">ZEAMMB73_Zm00001d002644</name>
</gene>
<dbReference type="InterPro" id="IPR007259">
    <property type="entry name" value="GCP"/>
</dbReference>
<feature type="region of interest" description="Disordered" evidence="6">
    <location>
        <begin position="973"/>
        <end position="1008"/>
    </location>
</feature>
<feature type="region of interest" description="Disordered" evidence="6">
    <location>
        <begin position="273"/>
        <end position="304"/>
    </location>
</feature>
<feature type="domain" description="Gamma tubulin complex component C-terminal" evidence="7">
    <location>
        <begin position="639"/>
        <end position="772"/>
    </location>
</feature>
<dbReference type="ExpressionAtlas" id="A0A1D6E2R7">
    <property type="expression patterns" value="baseline and differential"/>
</dbReference>
<dbReference type="GO" id="GO:0005874">
    <property type="term" value="C:microtubule"/>
    <property type="evidence" value="ECO:0007669"/>
    <property type="project" value="UniProtKB-KW"/>
</dbReference>
<dbReference type="PANTHER" id="PTHR19302">
    <property type="entry name" value="GAMMA TUBULIN COMPLEX PROTEIN"/>
    <property type="match status" value="1"/>
</dbReference>
<keyword evidence="4" id="KW-0493">Microtubule</keyword>
<dbReference type="GO" id="GO:0005815">
    <property type="term" value="C:microtubule organizing center"/>
    <property type="evidence" value="ECO:0007669"/>
    <property type="project" value="InterPro"/>
</dbReference>
<evidence type="ECO:0000256" key="6">
    <source>
        <dbReference type="SAM" id="MobiDB-lite"/>
    </source>
</evidence>
<proteinExistence type="inferred from homology"/>
<evidence type="ECO:0000259" key="7">
    <source>
        <dbReference type="Pfam" id="PF04130"/>
    </source>
</evidence>
<evidence type="ECO:0000313" key="9">
    <source>
        <dbReference type="EMBL" id="ONM14885.1"/>
    </source>
</evidence>
<dbReference type="GO" id="GO:0007020">
    <property type="term" value="P:microtubule nucleation"/>
    <property type="evidence" value="ECO:0007669"/>
    <property type="project" value="InterPro"/>
</dbReference>
<organism evidence="9">
    <name type="scientific">Zea mays</name>
    <name type="common">Maize</name>
    <dbReference type="NCBI Taxonomy" id="4577"/>
    <lineage>
        <taxon>Eukaryota</taxon>
        <taxon>Viridiplantae</taxon>
        <taxon>Streptophyta</taxon>
        <taxon>Embryophyta</taxon>
        <taxon>Tracheophyta</taxon>
        <taxon>Spermatophyta</taxon>
        <taxon>Magnoliopsida</taxon>
        <taxon>Liliopsida</taxon>
        <taxon>Poales</taxon>
        <taxon>Poaceae</taxon>
        <taxon>PACMAD clade</taxon>
        <taxon>Panicoideae</taxon>
        <taxon>Andropogonodae</taxon>
        <taxon>Andropogoneae</taxon>
        <taxon>Tripsacinae</taxon>
        <taxon>Zea</taxon>
    </lineage>
</organism>
<protein>
    <submittedName>
        <fullName evidence="9">Spc97 / Spc98 family of spindle pole body (SBP) component</fullName>
    </submittedName>
</protein>
<dbReference type="InterPro" id="IPR041470">
    <property type="entry name" value="GCP_N"/>
</dbReference>
<dbReference type="InterPro" id="IPR040457">
    <property type="entry name" value="GCP_C"/>
</dbReference>
<comment type="subcellular location">
    <subcellularLocation>
        <location evidence="1">Cytoplasm</location>
        <location evidence="1">Cytoskeleton</location>
    </subcellularLocation>
</comment>
<comment type="similarity">
    <text evidence="2">Belongs to the TUBGCP family.</text>
</comment>
<reference evidence="9" key="1">
    <citation type="submission" date="2015-12" db="EMBL/GenBank/DDBJ databases">
        <title>Update maize B73 reference genome by single molecule sequencing technologies.</title>
        <authorList>
            <consortium name="Maize Genome Sequencing Project"/>
            <person name="Ware D."/>
        </authorList>
    </citation>
    <scope>NUCLEOTIDE SEQUENCE [LARGE SCALE GENOMIC DNA]</scope>
    <source>
        <tissue evidence="9">Seedling</tissue>
    </source>
</reference>
<dbReference type="Pfam" id="PF04130">
    <property type="entry name" value="GCP_C_terminal"/>
    <property type="match status" value="1"/>
</dbReference>
<dbReference type="InParanoid" id="A0A1D6E2R7"/>
<accession>A0A1D6E2R7</accession>